<proteinExistence type="predicted"/>
<dbReference type="EMBL" id="JANFVX010000035">
    <property type="protein sequence ID" value="MCW0346480.1"/>
    <property type="molecule type" value="Genomic_DNA"/>
</dbReference>
<protein>
    <submittedName>
        <fullName evidence="1">Uncharacterized protein</fullName>
    </submittedName>
</protein>
<gene>
    <name evidence="1" type="ORF">NB703_004573</name>
</gene>
<evidence type="ECO:0000313" key="2">
    <source>
        <dbReference type="Proteomes" id="UP001208888"/>
    </source>
</evidence>
<reference evidence="1" key="1">
    <citation type="submission" date="2022-06" db="EMBL/GenBank/DDBJ databases">
        <title>Dynamics of rice microbiomes reveals core vertical transmitted seed endophytes.</title>
        <authorList>
            <person name="Liao K."/>
            <person name="Zhang X."/>
        </authorList>
    </citation>
    <scope>NUCLEOTIDE SEQUENCE</scope>
    <source>
        <strain evidence="1">JT1-17</strain>
    </source>
</reference>
<dbReference type="RefSeq" id="WP_155301427.1">
    <property type="nucleotide sequence ID" value="NZ_CP099535.1"/>
</dbReference>
<name>A0AAJ1D3J7_PANAN</name>
<dbReference type="Proteomes" id="UP001208888">
    <property type="component" value="Unassembled WGS sequence"/>
</dbReference>
<evidence type="ECO:0000313" key="1">
    <source>
        <dbReference type="EMBL" id="MCW0346480.1"/>
    </source>
</evidence>
<sequence length="50" mass="5655">MYKSEEEKVNIVIGEAVLALIDNDADISAETVSEYLRQMHTQETDDARRG</sequence>
<organism evidence="1 2">
    <name type="scientific">Pantoea ananas</name>
    <name type="common">Erwinia uredovora</name>
    <dbReference type="NCBI Taxonomy" id="553"/>
    <lineage>
        <taxon>Bacteria</taxon>
        <taxon>Pseudomonadati</taxon>
        <taxon>Pseudomonadota</taxon>
        <taxon>Gammaproteobacteria</taxon>
        <taxon>Enterobacterales</taxon>
        <taxon>Erwiniaceae</taxon>
        <taxon>Pantoea</taxon>
    </lineage>
</organism>
<comment type="caution">
    <text evidence="1">The sequence shown here is derived from an EMBL/GenBank/DDBJ whole genome shotgun (WGS) entry which is preliminary data.</text>
</comment>
<dbReference type="AlphaFoldDB" id="A0AAJ1D3J7"/>
<accession>A0AAJ1D3J7</accession>